<evidence type="ECO:0000313" key="2">
    <source>
        <dbReference type="EMBL" id="RBI68823.1"/>
    </source>
</evidence>
<gene>
    <name evidence="2" type="ORF">DQ400_05510</name>
</gene>
<dbReference type="InterPro" id="IPR020802">
    <property type="entry name" value="TesA-like"/>
</dbReference>
<dbReference type="InterPro" id="IPR001031">
    <property type="entry name" value="Thioesterase"/>
</dbReference>
<dbReference type="OrthoDB" id="9757559at2"/>
<dbReference type="SMART" id="SM00824">
    <property type="entry name" value="PKS_TE"/>
    <property type="match status" value="1"/>
</dbReference>
<organism evidence="2 3">
    <name type="scientific">Vreelandella sulfidaeris</name>
    <dbReference type="NCBI Taxonomy" id="115553"/>
    <lineage>
        <taxon>Bacteria</taxon>
        <taxon>Pseudomonadati</taxon>
        <taxon>Pseudomonadota</taxon>
        <taxon>Gammaproteobacteria</taxon>
        <taxon>Oceanospirillales</taxon>
        <taxon>Halomonadaceae</taxon>
        <taxon>Vreelandella</taxon>
    </lineage>
</organism>
<accession>A0A365TSB2</accession>
<sequence>MLNGECRSQAPLFCIHAVMGTVFDYQPLARRLQGGCTVYGLPCRMLADSQHRDSLLETMADDYVETIRRIQPEGPYRLLGWSLGGALAAMIAARLEWLGQDVSQLALIDPYIPGVGLHSEDSWERDFVHFASIILPGVDLETHDGNDESGQEPREEKVAIKLARLMESFDTYSREGYAALGSEELARIFCVARYLKHLSLQLDALPAVICEVDCWWATGRDWKERQTLANQLKRIPRTSIETPHDHFSIVGDEDLVSQVGELLQASSHRYIGEHAPA</sequence>
<keyword evidence="3" id="KW-1185">Reference proteome</keyword>
<proteinExistence type="predicted"/>
<protein>
    <recommendedName>
        <fullName evidence="1">Thioesterase TesA-like domain-containing protein</fullName>
    </recommendedName>
</protein>
<evidence type="ECO:0000313" key="3">
    <source>
        <dbReference type="Proteomes" id="UP000252204"/>
    </source>
</evidence>
<dbReference type="SUPFAM" id="SSF53474">
    <property type="entry name" value="alpha/beta-Hydrolases"/>
    <property type="match status" value="1"/>
</dbReference>
<reference evidence="3" key="1">
    <citation type="submission" date="2018-06" db="EMBL/GenBank/DDBJ databases">
        <title>Whole genome sequencing of four bacterial strains from South Shetland trench revealing bio-synthetic gene clusters.</title>
        <authorList>
            <person name="Abdel-Mageed W.M."/>
            <person name="Lehri B."/>
            <person name="Jarmusch S."/>
            <person name="Miranda K."/>
            <person name="Goodfellow M."/>
            <person name="Jaspars M."/>
            <person name="Karlyshev A.V."/>
        </authorList>
    </citation>
    <scope>NUCLEOTIDE SEQUENCE [LARGE SCALE GENOMIC DNA]</scope>
    <source>
        <strain evidence="3">SST4</strain>
    </source>
</reference>
<dbReference type="RefSeq" id="WP_113268790.1">
    <property type="nucleotide sequence ID" value="NZ_QNTU01000002.1"/>
</dbReference>
<dbReference type="EMBL" id="QNTU01000002">
    <property type="protein sequence ID" value="RBI68823.1"/>
    <property type="molecule type" value="Genomic_DNA"/>
</dbReference>
<dbReference type="AlphaFoldDB" id="A0A365TSB2"/>
<name>A0A365TSB2_9GAMM</name>
<dbReference type="Gene3D" id="3.40.50.1820">
    <property type="entry name" value="alpha/beta hydrolase"/>
    <property type="match status" value="1"/>
</dbReference>
<evidence type="ECO:0000259" key="1">
    <source>
        <dbReference type="SMART" id="SM00824"/>
    </source>
</evidence>
<dbReference type="InterPro" id="IPR029058">
    <property type="entry name" value="AB_hydrolase_fold"/>
</dbReference>
<dbReference type="Pfam" id="PF00975">
    <property type="entry name" value="Thioesterase"/>
    <property type="match status" value="1"/>
</dbReference>
<comment type="caution">
    <text evidence="2">The sequence shown here is derived from an EMBL/GenBank/DDBJ whole genome shotgun (WGS) entry which is preliminary data.</text>
</comment>
<feature type="domain" description="Thioesterase TesA-like" evidence="1">
    <location>
        <begin position="13"/>
        <end position="263"/>
    </location>
</feature>
<dbReference type="Proteomes" id="UP000252204">
    <property type="component" value="Unassembled WGS sequence"/>
</dbReference>